<dbReference type="InterPro" id="IPR010980">
    <property type="entry name" value="Cyt_c/b562"/>
</dbReference>
<comment type="caution">
    <text evidence="1">The sequence shown here is derived from an EMBL/GenBank/DDBJ whole genome shotgun (WGS) entry which is preliminary data.</text>
</comment>
<dbReference type="EMBL" id="SMFX01000001">
    <property type="protein sequence ID" value="TCK17168.1"/>
    <property type="molecule type" value="Genomic_DNA"/>
</dbReference>
<dbReference type="SUPFAM" id="SSF47175">
    <property type="entry name" value="Cytochromes"/>
    <property type="match status" value="1"/>
</dbReference>
<gene>
    <name evidence="1" type="ORF">DFR30_0389</name>
</gene>
<keyword evidence="2" id="KW-1185">Reference proteome</keyword>
<dbReference type="GO" id="GO:0005506">
    <property type="term" value="F:iron ion binding"/>
    <property type="evidence" value="ECO:0007669"/>
    <property type="project" value="InterPro"/>
</dbReference>
<dbReference type="RefSeq" id="WP_132971058.1">
    <property type="nucleotide sequence ID" value="NZ_SMFX01000001.1"/>
</dbReference>
<reference evidence="1 2" key="1">
    <citation type="submission" date="2019-03" db="EMBL/GenBank/DDBJ databases">
        <title>Genomic Encyclopedia of Type Strains, Phase IV (KMG-IV): sequencing the most valuable type-strain genomes for metagenomic binning, comparative biology and taxonomic classification.</title>
        <authorList>
            <person name="Goeker M."/>
        </authorList>
    </citation>
    <scope>NUCLEOTIDE SEQUENCE [LARGE SCALE GENOMIC DNA]</scope>
    <source>
        <strain evidence="1 2">DSM 19610</strain>
    </source>
</reference>
<dbReference type="Proteomes" id="UP000295707">
    <property type="component" value="Unassembled WGS sequence"/>
</dbReference>
<dbReference type="AlphaFoldDB" id="A0A4R1H7I9"/>
<sequence>MNKKCFGIVAILLLVIAGGIYKFIFQGSVSINADGRTAIHLNPEERDLVLAEMRAFLTSVQKITEGISENDMQLVADYARKAGRAAQAEVPGTLMAKLPIQFKQSGFDTHSGFDQLAMDAEDLGDSNDALSQLSLLMQNCVSCHAAYRIDSSGK</sequence>
<protein>
    <recommendedName>
        <fullName evidence="3">Cytochrome c</fullName>
    </recommendedName>
</protein>
<evidence type="ECO:0008006" key="3">
    <source>
        <dbReference type="Google" id="ProtNLM"/>
    </source>
</evidence>
<accession>A0A4R1H7I9</accession>
<evidence type="ECO:0000313" key="1">
    <source>
        <dbReference type="EMBL" id="TCK17168.1"/>
    </source>
</evidence>
<dbReference type="OrthoDB" id="1150802at2"/>
<proteinExistence type="predicted"/>
<dbReference type="GO" id="GO:0009055">
    <property type="term" value="F:electron transfer activity"/>
    <property type="evidence" value="ECO:0007669"/>
    <property type="project" value="InterPro"/>
</dbReference>
<dbReference type="GO" id="GO:0020037">
    <property type="term" value="F:heme binding"/>
    <property type="evidence" value="ECO:0007669"/>
    <property type="project" value="InterPro"/>
</dbReference>
<name>A0A4R1H7I9_9GAMM</name>
<dbReference type="GO" id="GO:0022900">
    <property type="term" value="P:electron transport chain"/>
    <property type="evidence" value="ECO:0007669"/>
    <property type="project" value="InterPro"/>
</dbReference>
<organism evidence="1 2">
    <name type="scientific">Thiogranum longum</name>
    <dbReference type="NCBI Taxonomy" id="1537524"/>
    <lineage>
        <taxon>Bacteria</taxon>
        <taxon>Pseudomonadati</taxon>
        <taxon>Pseudomonadota</taxon>
        <taxon>Gammaproteobacteria</taxon>
        <taxon>Chromatiales</taxon>
        <taxon>Ectothiorhodospiraceae</taxon>
        <taxon>Thiogranum</taxon>
    </lineage>
</organism>
<evidence type="ECO:0000313" key="2">
    <source>
        <dbReference type="Proteomes" id="UP000295707"/>
    </source>
</evidence>